<reference evidence="1 2" key="1">
    <citation type="submission" date="2024-01" db="EMBL/GenBank/DDBJ databases">
        <title>The complete chloroplast genome sequence of Lithospermum erythrorhizon: insights into the phylogenetic relationship among Boraginaceae species and the maternal lineages of purple gromwells.</title>
        <authorList>
            <person name="Okada T."/>
            <person name="Watanabe K."/>
        </authorList>
    </citation>
    <scope>NUCLEOTIDE SEQUENCE [LARGE SCALE GENOMIC DNA]</scope>
</reference>
<accession>A0AAV3S278</accession>
<evidence type="ECO:0000313" key="2">
    <source>
        <dbReference type="Proteomes" id="UP001454036"/>
    </source>
</evidence>
<evidence type="ECO:0000313" key="1">
    <source>
        <dbReference type="EMBL" id="GAA0186797.1"/>
    </source>
</evidence>
<gene>
    <name evidence="1" type="ORF">LIER_34085</name>
</gene>
<comment type="caution">
    <text evidence="1">The sequence shown here is derived from an EMBL/GenBank/DDBJ whole genome shotgun (WGS) entry which is preliminary data.</text>
</comment>
<keyword evidence="2" id="KW-1185">Reference proteome</keyword>
<name>A0AAV3S278_LITER</name>
<organism evidence="1 2">
    <name type="scientific">Lithospermum erythrorhizon</name>
    <name type="common">Purple gromwell</name>
    <name type="synonym">Lithospermum officinale var. erythrorhizon</name>
    <dbReference type="NCBI Taxonomy" id="34254"/>
    <lineage>
        <taxon>Eukaryota</taxon>
        <taxon>Viridiplantae</taxon>
        <taxon>Streptophyta</taxon>
        <taxon>Embryophyta</taxon>
        <taxon>Tracheophyta</taxon>
        <taxon>Spermatophyta</taxon>
        <taxon>Magnoliopsida</taxon>
        <taxon>eudicotyledons</taxon>
        <taxon>Gunneridae</taxon>
        <taxon>Pentapetalae</taxon>
        <taxon>asterids</taxon>
        <taxon>lamiids</taxon>
        <taxon>Boraginales</taxon>
        <taxon>Boraginaceae</taxon>
        <taxon>Boraginoideae</taxon>
        <taxon>Lithospermeae</taxon>
        <taxon>Lithospermum</taxon>
    </lineage>
</organism>
<sequence length="119" mass="13678">MDAKILRSLMNYNLTEEESIPIQLDKADLIDRVVECEASIFVKIPTLKESFGLILASRWCTDYRLKLRWRSHGLNLDGQKNVIHSTTLLSPGGQREWRKWRIPVGKDWGDKVPENTAGV</sequence>
<protein>
    <submittedName>
        <fullName evidence="1">Uncharacterized protein</fullName>
    </submittedName>
</protein>
<dbReference type="EMBL" id="BAABME010014045">
    <property type="protein sequence ID" value="GAA0186797.1"/>
    <property type="molecule type" value="Genomic_DNA"/>
</dbReference>
<dbReference type="AlphaFoldDB" id="A0AAV3S278"/>
<dbReference type="Proteomes" id="UP001454036">
    <property type="component" value="Unassembled WGS sequence"/>
</dbReference>
<proteinExistence type="predicted"/>